<accession>A0A9E2BHU6</accession>
<protein>
    <submittedName>
        <fullName evidence="3">Uncharacterized protein</fullName>
    </submittedName>
</protein>
<feature type="chain" id="PRO_5038789832" evidence="2">
    <location>
        <begin position="25"/>
        <end position="163"/>
    </location>
</feature>
<evidence type="ECO:0000313" key="4">
    <source>
        <dbReference type="Proteomes" id="UP000811545"/>
    </source>
</evidence>
<feature type="signal peptide" evidence="2">
    <location>
        <begin position="1"/>
        <end position="24"/>
    </location>
</feature>
<evidence type="ECO:0000256" key="2">
    <source>
        <dbReference type="SAM" id="SignalP"/>
    </source>
</evidence>
<keyword evidence="2" id="KW-0732">Signal</keyword>
<keyword evidence="1" id="KW-1133">Transmembrane helix</keyword>
<name>A0A9E2BHU6_PSYF1</name>
<comment type="caution">
    <text evidence="3">The sequence shown here is derived from an EMBL/GenBank/DDBJ whole genome shotgun (WGS) entry which is preliminary data.</text>
</comment>
<dbReference type="EMBL" id="QLTW01000176">
    <property type="protein sequence ID" value="MBT9145802.1"/>
    <property type="molecule type" value="Genomic_DNA"/>
</dbReference>
<gene>
    <name evidence="3" type="ORF">DDT42_01679</name>
</gene>
<dbReference type="Proteomes" id="UP000811545">
    <property type="component" value="Unassembled WGS sequence"/>
</dbReference>
<evidence type="ECO:0000256" key="1">
    <source>
        <dbReference type="SAM" id="Phobius"/>
    </source>
</evidence>
<proteinExistence type="predicted"/>
<keyword evidence="1" id="KW-0812">Transmembrane</keyword>
<organism evidence="3 4">
    <name type="scientific">Psychracetigena formicireducens</name>
    <dbReference type="NCBI Taxonomy" id="2986056"/>
    <lineage>
        <taxon>Bacteria</taxon>
        <taxon>Bacillati</taxon>
        <taxon>Candidatus Lithacetigenota</taxon>
        <taxon>Candidatus Psychracetigena</taxon>
    </lineage>
</organism>
<evidence type="ECO:0000313" key="3">
    <source>
        <dbReference type="EMBL" id="MBT9145802.1"/>
    </source>
</evidence>
<feature type="transmembrane region" description="Helical" evidence="1">
    <location>
        <begin position="140"/>
        <end position="157"/>
    </location>
</feature>
<keyword evidence="1" id="KW-0472">Membrane</keyword>
<reference evidence="3 4" key="1">
    <citation type="journal article" date="2021" name="bioRxiv">
        <title>Unique metabolic strategies in Hadean analogues reveal hints for primordial physiology.</title>
        <authorList>
            <person name="Nobu M.K."/>
            <person name="Nakai R."/>
            <person name="Tamazawa S."/>
            <person name="Mori H."/>
            <person name="Toyoda A."/>
            <person name="Ijiri A."/>
            <person name="Suzuki S."/>
            <person name="Kurokawa K."/>
            <person name="Kamagata Y."/>
            <person name="Tamaki H."/>
        </authorList>
    </citation>
    <scope>NUCLEOTIDE SEQUENCE [LARGE SCALE GENOMIC DNA]</scope>
    <source>
        <strain evidence="3">BS525</strain>
    </source>
</reference>
<dbReference type="AlphaFoldDB" id="A0A9E2BHU6"/>
<sequence>MFKKFIALAVTCAVLMMMTVPALAMLKVLDPALSEELRGIARNHLVETLNIQPGAVSITDSWVREFWNVKVDVYMVVAIIDRGLPTEKKVQLPVRVDQKVVLTDAELKALEEQDNSLATSDPQIRILAVEQVTKPNYTPYYVLGIVLVGLLGTAAFIRMRRKA</sequence>